<reference evidence="3 4" key="1">
    <citation type="journal article" date="2015" name="Nature">
        <title>rRNA introns, odd ribosomes, and small enigmatic genomes across a large radiation of phyla.</title>
        <authorList>
            <person name="Brown C.T."/>
            <person name="Hug L.A."/>
            <person name="Thomas B.C."/>
            <person name="Sharon I."/>
            <person name="Castelle C.J."/>
            <person name="Singh A."/>
            <person name="Wilkins M.J."/>
            <person name="Williams K.H."/>
            <person name="Banfield J.F."/>
        </authorList>
    </citation>
    <scope>NUCLEOTIDE SEQUENCE [LARGE SCALE GENOMIC DNA]</scope>
</reference>
<dbReference type="STRING" id="1619046.US42_C0019G0007"/>
<feature type="transmembrane region" description="Helical" evidence="1">
    <location>
        <begin position="12"/>
        <end position="31"/>
    </location>
</feature>
<feature type="domain" description="Transglycosylase SLT" evidence="2">
    <location>
        <begin position="76"/>
        <end position="148"/>
    </location>
</feature>
<evidence type="ECO:0000256" key="1">
    <source>
        <dbReference type="SAM" id="Phobius"/>
    </source>
</evidence>
<dbReference type="AlphaFoldDB" id="A0A0G0GA92"/>
<evidence type="ECO:0000313" key="3">
    <source>
        <dbReference type="EMBL" id="KKQ26897.1"/>
    </source>
</evidence>
<keyword evidence="1" id="KW-0472">Membrane</keyword>
<dbReference type="Pfam" id="PF18896">
    <property type="entry name" value="SLT_3"/>
    <property type="match status" value="1"/>
</dbReference>
<gene>
    <name evidence="3" type="ORF">US42_C0019G0007</name>
</gene>
<dbReference type="EMBL" id="LBSX01000019">
    <property type="protein sequence ID" value="KKQ26897.1"/>
    <property type="molecule type" value="Genomic_DNA"/>
</dbReference>
<organism evidence="3 4">
    <name type="scientific">Candidatus Magasanikbacteria bacterium GW2011_GWC2_37_14</name>
    <dbReference type="NCBI Taxonomy" id="1619046"/>
    <lineage>
        <taxon>Bacteria</taxon>
        <taxon>Candidatus Magasanikiibacteriota</taxon>
    </lineage>
</organism>
<evidence type="ECO:0000259" key="2">
    <source>
        <dbReference type="Pfam" id="PF18896"/>
    </source>
</evidence>
<evidence type="ECO:0000313" key="4">
    <source>
        <dbReference type="Proteomes" id="UP000034849"/>
    </source>
</evidence>
<accession>A0A0G0GA92</accession>
<sequence length="159" mass="18068">MKIFNNTIYSRFLHQTTTVLIAIAFMTSMVLPKIVSADNEPLMDMFNTTPILATPVPEVKQELTPKEWVLARVAEAGLNPAEAEAIITCESRWNPDAMGVNNNRSVDLGLWQINSIHKDISNADKLDYQKATDWAISKRLKDGHWKAWHCSRKLAYLKK</sequence>
<keyword evidence="1" id="KW-0812">Transmembrane</keyword>
<name>A0A0G0GA92_9BACT</name>
<keyword evidence="1" id="KW-1133">Transmembrane helix</keyword>
<protein>
    <recommendedName>
        <fullName evidence="2">Transglycosylase SLT domain-containing protein</fullName>
    </recommendedName>
</protein>
<dbReference type="InterPro" id="IPR023346">
    <property type="entry name" value="Lysozyme-like_dom_sf"/>
</dbReference>
<proteinExistence type="predicted"/>
<dbReference type="InterPro" id="IPR043992">
    <property type="entry name" value="SLT_3"/>
</dbReference>
<comment type="caution">
    <text evidence="3">The sequence shown here is derived from an EMBL/GenBank/DDBJ whole genome shotgun (WGS) entry which is preliminary data.</text>
</comment>
<dbReference type="Gene3D" id="1.10.530.10">
    <property type="match status" value="1"/>
</dbReference>
<dbReference type="Proteomes" id="UP000034849">
    <property type="component" value="Unassembled WGS sequence"/>
</dbReference>
<dbReference type="SUPFAM" id="SSF53955">
    <property type="entry name" value="Lysozyme-like"/>
    <property type="match status" value="1"/>
</dbReference>